<comment type="caution">
    <text evidence="1">The sequence shown here is derived from an EMBL/GenBank/DDBJ whole genome shotgun (WGS) entry which is preliminary data.</text>
</comment>
<evidence type="ECO:0000313" key="2">
    <source>
        <dbReference type="Proteomes" id="UP000247744"/>
    </source>
</evidence>
<evidence type="ECO:0000313" key="1">
    <source>
        <dbReference type="EMBL" id="PXY82744.1"/>
    </source>
</evidence>
<organism evidence="1 2">
    <name type="scientific">Bifidobacterium asteroides</name>
    <dbReference type="NCBI Taxonomy" id="1684"/>
    <lineage>
        <taxon>Bacteria</taxon>
        <taxon>Bacillati</taxon>
        <taxon>Actinomycetota</taxon>
        <taxon>Actinomycetes</taxon>
        <taxon>Bifidobacteriales</taxon>
        <taxon>Bifidobacteriaceae</taxon>
        <taxon>Bifidobacterium</taxon>
    </lineage>
</organism>
<dbReference type="Proteomes" id="UP000247744">
    <property type="component" value="Unassembled WGS sequence"/>
</dbReference>
<accession>A0A318M9T8</accession>
<proteinExistence type="predicted"/>
<reference evidence="1 2" key="1">
    <citation type="submission" date="2018-05" db="EMBL/GenBank/DDBJ databases">
        <title>Reference genomes for bee gut microbiota database.</title>
        <authorList>
            <person name="Ellegaard K.M."/>
        </authorList>
    </citation>
    <scope>NUCLEOTIDE SEQUENCE [LARGE SCALE GENOMIC DNA]</scope>
    <source>
        <strain evidence="1 2">ESL0200</strain>
    </source>
</reference>
<dbReference type="EMBL" id="QGLL01000006">
    <property type="protein sequence ID" value="PXY82744.1"/>
    <property type="molecule type" value="Genomic_DNA"/>
</dbReference>
<dbReference type="RefSeq" id="WP_110452015.1">
    <property type="nucleotide sequence ID" value="NZ_QGLL01000006.1"/>
</dbReference>
<name>A0A318M9T8_9BIFI</name>
<dbReference type="AlphaFoldDB" id="A0A318M9T8"/>
<gene>
    <name evidence="1" type="ORF">DKK75_03215</name>
</gene>
<protein>
    <submittedName>
        <fullName evidence="1">Uncharacterized protein</fullName>
    </submittedName>
</protein>
<sequence length="75" mass="8270">MKASWLNSFSEVLNKFGVFTVHLDVDDSIFGHMPFSGSLGLGNQSIMMVDAQSGIPDDGMKVRLWPVLVTIRTRA</sequence>